<dbReference type="GO" id="GO:0070917">
    <property type="term" value="F:inositol phosphoceramide synthase regulator activity"/>
    <property type="evidence" value="ECO:0007669"/>
    <property type="project" value="InterPro"/>
</dbReference>
<dbReference type="GO" id="GO:0070916">
    <property type="term" value="C:inositol phosphoceramide synthase complex"/>
    <property type="evidence" value="ECO:0007669"/>
    <property type="project" value="TreeGrafter"/>
</dbReference>
<name>A0A8H6S281_9AGAR</name>
<proteinExistence type="predicted"/>
<evidence type="ECO:0000256" key="1">
    <source>
        <dbReference type="SAM" id="Phobius"/>
    </source>
</evidence>
<dbReference type="PANTHER" id="PTHR28077">
    <property type="entry name" value="INOSITOL PHOSPHORYLCERAMIDE SYNTHASE REGULATORY SUBUNIT KEI1"/>
    <property type="match status" value="1"/>
</dbReference>
<keyword evidence="3" id="KW-1185">Reference proteome</keyword>
<evidence type="ECO:0000313" key="2">
    <source>
        <dbReference type="EMBL" id="KAF7291097.1"/>
    </source>
</evidence>
<keyword evidence="1" id="KW-0472">Membrane</keyword>
<keyword evidence="1" id="KW-1133">Transmembrane helix</keyword>
<feature type="transmembrane region" description="Helical" evidence="1">
    <location>
        <begin position="25"/>
        <end position="50"/>
    </location>
</feature>
<dbReference type="Pfam" id="PF08552">
    <property type="entry name" value="Kei1"/>
    <property type="match status" value="1"/>
</dbReference>
<dbReference type="PANTHER" id="PTHR28077:SF1">
    <property type="entry name" value="INOSITOL PHOSPHORYLCERAMIDE SYNTHASE REGULATORY SUBUNIT KEI1"/>
    <property type="match status" value="1"/>
</dbReference>
<dbReference type="AlphaFoldDB" id="A0A8H6S281"/>
<gene>
    <name evidence="2" type="ORF">MIND_01252800</name>
</gene>
<protein>
    <submittedName>
        <fullName evidence="2">Uncharacterized protein</fullName>
    </submittedName>
</protein>
<organism evidence="2 3">
    <name type="scientific">Mycena indigotica</name>
    <dbReference type="NCBI Taxonomy" id="2126181"/>
    <lineage>
        <taxon>Eukaryota</taxon>
        <taxon>Fungi</taxon>
        <taxon>Dikarya</taxon>
        <taxon>Basidiomycota</taxon>
        <taxon>Agaricomycotina</taxon>
        <taxon>Agaricomycetes</taxon>
        <taxon>Agaricomycetidae</taxon>
        <taxon>Agaricales</taxon>
        <taxon>Marasmiineae</taxon>
        <taxon>Mycenaceae</taxon>
        <taxon>Mycena</taxon>
    </lineage>
</organism>
<sequence length="107" mass="11946">MTDQIPHESLSFLVIMKLMLRRPDVWPLSTFLGILDLKTGVTIAILFTVLNKVAGVYGLIAMLTGVGGTFAQLSLYLYSVVALVAFGWGLQVVKTMRQTRFSLCHWR</sequence>
<dbReference type="OrthoDB" id="3338076at2759"/>
<dbReference type="GO" id="GO:0006673">
    <property type="term" value="P:inositol phosphoceramide metabolic process"/>
    <property type="evidence" value="ECO:0007669"/>
    <property type="project" value="InterPro"/>
</dbReference>
<dbReference type="GeneID" id="59351529"/>
<comment type="caution">
    <text evidence="2">The sequence shown here is derived from an EMBL/GenBank/DDBJ whole genome shotgun (WGS) entry which is preliminary data.</text>
</comment>
<dbReference type="InterPro" id="IPR013862">
    <property type="entry name" value="Kei1"/>
</dbReference>
<dbReference type="Proteomes" id="UP000636479">
    <property type="component" value="Unassembled WGS sequence"/>
</dbReference>
<keyword evidence="1" id="KW-0812">Transmembrane</keyword>
<reference evidence="2" key="1">
    <citation type="submission" date="2020-05" db="EMBL/GenBank/DDBJ databases">
        <title>Mycena genomes resolve the evolution of fungal bioluminescence.</title>
        <authorList>
            <person name="Tsai I.J."/>
        </authorList>
    </citation>
    <scope>NUCLEOTIDE SEQUENCE</scope>
    <source>
        <strain evidence="2">171206Taipei</strain>
    </source>
</reference>
<evidence type="ECO:0000313" key="3">
    <source>
        <dbReference type="Proteomes" id="UP000636479"/>
    </source>
</evidence>
<dbReference type="RefSeq" id="XP_037214219.1">
    <property type="nucleotide sequence ID" value="XM_037369013.1"/>
</dbReference>
<feature type="transmembrane region" description="Helical" evidence="1">
    <location>
        <begin position="70"/>
        <end position="90"/>
    </location>
</feature>
<dbReference type="GO" id="GO:0000139">
    <property type="term" value="C:Golgi membrane"/>
    <property type="evidence" value="ECO:0007669"/>
    <property type="project" value="TreeGrafter"/>
</dbReference>
<accession>A0A8H6S281</accession>
<dbReference type="EMBL" id="JACAZF010000013">
    <property type="protein sequence ID" value="KAF7291097.1"/>
    <property type="molecule type" value="Genomic_DNA"/>
</dbReference>